<gene>
    <name evidence="1" type="ORF">I4J89_24220</name>
</gene>
<dbReference type="RefSeq" id="WP_196416332.1">
    <property type="nucleotide sequence ID" value="NZ_JADQTO010000011.1"/>
</dbReference>
<sequence>MQARANVYEEALRSIGEAARIYGVEDDSVARYRARMRECGPQGYAEGGMSSVLVRTAHDHRADCARAVCRTCDGLKAALTIALAGCRELVDSELTDLVGEPRRPRQRLWHRLAGNGR</sequence>
<dbReference type="AlphaFoldDB" id="A0A931CE81"/>
<dbReference type="Proteomes" id="UP000598146">
    <property type="component" value="Unassembled WGS sequence"/>
</dbReference>
<proteinExistence type="predicted"/>
<name>A0A931CE81_9ACTN</name>
<organism evidence="1 2">
    <name type="scientific">Actinoplanes aureus</name>
    <dbReference type="NCBI Taxonomy" id="2792083"/>
    <lineage>
        <taxon>Bacteria</taxon>
        <taxon>Bacillati</taxon>
        <taxon>Actinomycetota</taxon>
        <taxon>Actinomycetes</taxon>
        <taxon>Micromonosporales</taxon>
        <taxon>Micromonosporaceae</taxon>
        <taxon>Actinoplanes</taxon>
    </lineage>
</organism>
<evidence type="ECO:0000313" key="1">
    <source>
        <dbReference type="EMBL" id="MBG0564558.1"/>
    </source>
</evidence>
<accession>A0A931CE81</accession>
<evidence type="ECO:0000313" key="2">
    <source>
        <dbReference type="Proteomes" id="UP000598146"/>
    </source>
</evidence>
<protein>
    <submittedName>
        <fullName evidence="1">Uncharacterized protein</fullName>
    </submittedName>
</protein>
<dbReference type="EMBL" id="JADQTO010000011">
    <property type="protein sequence ID" value="MBG0564558.1"/>
    <property type="molecule type" value="Genomic_DNA"/>
</dbReference>
<keyword evidence="2" id="KW-1185">Reference proteome</keyword>
<reference evidence="1" key="1">
    <citation type="submission" date="2020-11" db="EMBL/GenBank/DDBJ databases">
        <title>Isolation and identification of active actinomycetes.</title>
        <authorList>
            <person name="Sun X."/>
        </authorList>
    </citation>
    <scope>NUCLEOTIDE SEQUENCE</scope>
    <source>
        <strain evidence="1">NEAU-A11</strain>
    </source>
</reference>
<comment type="caution">
    <text evidence="1">The sequence shown here is derived from an EMBL/GenBank/DDBJ whole genome shotgun (WGS) entry which is preliminary data.</text>
</comment>